<comment type="caution">
    <text evidence="3">The sequence shown here is derived from an EMBL/GenBank/DDBJ whole genome shotgun (WGS) entry which is preliminary data.</text>
</comment>
<feature type="region of interest" description="Disordered" evidence="1">
    <location>
        <begin position="1803"/>
        <end position="1822"/>
    </location>
</feature>
<feature type="region of interest" description="Disordered" evidence="1">
    <location>
        <begin position="1837"/>
        <end position="1857"/>
    </location>
</feature>
<dbReference type="PROSITE" id="PS50096">
    <property type="entry name" value="IQ"/>
    <property type="match status" value="7"/>
</dbReference>
<accession>A0A1V9Z974</accession>
<evidence type="ECO:0000259" key="2">
    <source>
        <dbReference type="Pfam" id="PF12777"/>
    </source>
</evidence>
<feature type="compositionally biased region" description="Polar residues" evidence="1">
    <location>
        <begin position="1842"/>
        <end position="1855"/>
    </location>
</feature>
<sequence>MSSTLHYPYRPPRARSSNHESLHKATPARPVMNHAFHGTRGTVAGLILVALTREEMGWHGSPTRQSLKDAKSLRPKQLKTSKSGAKLNSTQKREYGWDTSFPAEYSLTNLARDFKDTLSYTQGKIKEARETKMVLERGHRLVSQADVQHNLSTLQSAFNCQQPASMPTADPKLEIHVMKCILIREGLVSRLKGTVQRIQIGDLASLKVQNGDSLLSILLQTRDASVAVIQALYDWQSQLPAPQTYIYSGKSYAHRMLDDLNFLADVPRLAEALGVAPESMVRNPFMMPVAIPNRDLEPVASQRAPPYVSTPSAREPPPPDMVAQADAFLVWCCLHLDELPTEDASPTVPETSDPAPASGMSTLEVLQWQTRAEMQLKLLSMPMESSLGVHVMDSSPLMKRKGYLPSLSTSPPKTLKDLIHTVHEGPSAKKPSVLHVTVPYTSAKYAKVKPRVSAESFPHQKKPPRAVVRLICVLLFDLRAQPSKHVKRLKKPSKKADPVVFTLNDLSVTHLELETLSRDEAPPQVVALIVATVMILVTPGDLVPKDVGWATARTLLSNGKQLLRTLHTFLEGPPVATFKMKALSPFLTNSKFRPEFLIPISVPAAVLCAWVLETVGLQGQPGAKSASQLLEPGAESSADVSDLLMYLETDDTNPQTRDHAVREPSTGLRSADVLIIQDPVADARDELGMDPDPDTVVLSGSWSYHGLTYSVSFYLVQIEPSCLLQVKLFETKSAEETHAHVTEDEIHALFGPHVLAYAYERAWVPLCQAILDRLDHVMDPGAPPPPRLPLGPINQHDDEDLLNALDTSRSIEVPLPQLAPTPRPDRKNLPLPTKRNEALRVRETEVEAALKIQCATRQRLSRERVKRLRRHKQEKLKNPTLFMSAEDLRQYEEYVLQIQRREGVARHKALQEAQDAAVLRIQCASRQKLSRQIAAAKRREARQASHGSQKGASHPRRSLVEQQVDFEVDINPAFQTIQTKAKVGMEYLEEHRLRYSHLVAHPVSTTGPQRLSVPDPLELYPTDAAAVRIQCLARQRFARKRATARREDLRQLRYSRSTPSLSSDEMTDAAVRIQCLARQRQAKKCVAAKRRAASRHIGLTKDYDKQIAAVRIQCLARQRAAKERVAALRREHDTIIRELAVHHDKDAAALRIQCLARQRAAKHKVEKKRRESSKRHADAAAVRIQCMIRQRTAKQHVAIKRQQAHVRKIDAAALRIQCSARQRLARNAVARKREQLKPQMPARSLSFGASDKDHAAVRIQCIARQRAAKKEVALRRQSMQQPPNPVPKPVYVVSDKDTAALHIQCLVRQRAARKRVSQYRAERLALVLENDEDDDYAADDFGSPPPSRDDSTTAATPMIVEIAPPALCINAEAADTAAHPPAGTPFDSEPQEQTNMLAKGDEYSEDDFATPPPSRGKVSVKATAEPTAAVPLSARAAPASVDAELSSPLTDSCLRTEEYPAQPCNGLDGAVLETTALDVEQASNITPQYETTHAVELPLGTVATVRDVPVLEVPFAEATLCRDNSGDSRLSSSRATPPCDFSELGSLEPATADETPLTAASPRPHGNDGSVDAIAVPVLPLPLLQLDSVADVTDAADADDYVLPLHVPSPVARSTRGGELSITCDDAPAEADMSIVSARGPPNAAPEQQRADFELTPRLPEFGVDDDTGHIGTETLEVEDDALGGVADEAADSGGTVTPQKEQELDGPAKAVVEDENAPAIATAQPPLECGEEMQVSIETLEAETRSLDGDDDTGKASMEPPSEEKAEPAEPVAQLAESYANLACHDATALEIKLRSVGESSVDGASEAEDPTTGRSGQGIAFTSARIYSSTENDAFDDADISNTPPFTTTTNEGPSDVSVDVAETCDAVTANGVADSIVAAVGTSTNASEGTDTTDADEEYLRYCDDDESLPESQAATAEIPLLSMNSEVDQAPAVTSASSDFESGPMTPATAGPVDETLCVTDAEATPEPATALGIGSSASSVNEDLVSAEEVTAVSPPTEPVNCDEAATRYSAADYDADTDAKVVIDATDSPGALEVASRAVLGDASFRNWGSNVIDAPIPGLPLAETVADTNTPPGTSQRELVKRDSVSSMRTAEDGSPVPSTRSTDSYDNEFDDVPDPLPVPPTPATRG</sequence>
<dbReference type="Pfam" id="PF12777">
    <property type="entry name" value="MT"/>
    <property type="match status" value="1"/>
</dbReference>
<feature type="region of interest" description="Disordered" evidence="1">
    <location>
        <begin position="932"/>
        <end position="957"/>
    </location>
</feature>
<feature type="compositionally biased region" description="Basic and acidic residues" evidence="1">
    <location>
        <begin position="1745"/>
        <end position="1755"/>
    </location>
</feature>
<protein>
    <recommendedName>
        <fullName evidence="2">Dynein heavy chain coiled coil stalk domain-containing protein</fullName>
    </recommendedName>
</protein>
<dbReference type="Gene3D" id="1.20.920.20">
    <property type="match status" value="1"/>
</dbReference>
<gene>
    <name evidence="3" type="ORF">ACHHYP_01129</name>
</gene>
<dbReference type="OrthoDB" id="129761at2759"/>
<feature type="region of interest" description="Disordered" evidence="1">
    <location>
        <begin position="2074"/>
        <end position="2134"/>
    </location>
</feature>
<evidence type="ECO:0000313" key="4">
    <source>
        <dbReference type="Proteomes" id="UP000243579"/>
    </source>
</evidence>
<keyword evidence="4" id="KW-1185">Reference proteome</keyword>
<feature type="region of interest" description="Disordered" evidence="1">
    <location>
        <begin position="1334"/>
        <end position="1353"/>
    </location>
</feature>
<organism evidence="3 4">
    <name type="scientific">Achlya hypogyna</name>
    <name type="common">Oomycete</name>
    <name type="synonym">Protoachlya hypogyna</name>
    <dbReference type="NCBI Taxonomy" id="1202772"/>
    <lineage>
        <taxon>Eukaryota</taxon>
        <taxon>Sar</taxon>
        <taxon>Stramenopiles</taxon>
        <taxon>Oomycota</taxon>
        <taxon>Saprolegniomycetes</taxon>
        <taxon>Saprolegniales</taxon>
        <taxon>Achlyaceae</taxon>
        <taxon>Achlya</taxon>
    </lineage>
</organism>
<feature type="region of interest" description="Disordered" evidence="1">
    <location>
        <begin position="812"/>
        <end position="831"/>
    </location>
</feature>
<evidence type="ECO:0000313" key="3">
    <source>
        <dbReference type="EMBL" id="OQR94556.1"/>
    </source>
</evidence>
<name>A0A1V9Z974_ACHHY</name>
<feature type="compositionally biased region" description="Polar residues" evidence="1">
    <location>
        <begin position="2074"/>
        <end position="2084"/>
    </location>
</feature>
<feature type="compositionally biased region" description="Polar residues" evidence="1">
    <location>
        <begin position="80"/>
        <end position="89"/>
    </location>
</feature>
<reference evidence="3 4" key="1">
    <citation type="journal article" date="2014" name="Genome Biol. Evol.">
        <title>The secreted proteins of Achlya hypogyna and Thraustotheca clavata identify the ancestral oomycete secretome and reveal gene acquisitions by horizontal gene transfer.</title>
        <authorList>
            <person name="Misner I."/>
            <person name="Blouin N."/>
            <person name="Leonard G."/>
            <person name="Richards T.A."/>
            <person name="Lane C.E."/>
        </authorList>
    </citation>
    <scope>NUCLEOTIDE SEQUENCE [LARGE SCALE GENOMIC DNA]</scope>
    <source>
        <strain evidence="3 4">ATCC 48635</strain>
    </source>
</reference>
<feature type="compositionally biased region" description="Pro residues" evidence="1">
    <location>
        <begin position="2122"/>
        <end position="2134"/>
    </location>
</feature>
<dbReference type="InterPro" id="IPR024743">
    <property type="entry name" value="Dynein_HC_stalk"/>
</dbReference>
<proteinExistence type="predicted"/>
<feature type="region of interest" description="Disordered" evidence="1">
    <location>
        <begin position="1522"/>
        <end position="1546"/>
    </location>
</feature>
<dbReference type="STRING" id="1202772.A0A1V9Z974"/>
<evidence type="ECO:0000256" key="1">
    <source>
        <dbReference type="SAM" id="MobiDB-lite"/>
    </source>
</evidence>
<feature type="region of interest" description="Disordered" evidence="1">
    <location>
        <begin position="1745"/>
        <end position="1773"/>
    </location>
</feature>
<feature type="region of interest" description="Disordered" evidence="1">
    <location>
        <begin position="59"/>
        <end position="89"/>
    </location>
</feature>
<dbReference type="EMBL" id="JNBR01000359">
    <property type="protein sequence ID" value="OQR94556.1"/>
    <property type="molecule type" value="Genomic_DNA"/>
</dbReference>
<feature type="domain" description="Dynein heavy chain coiled coil stalk" evidence="2">
    <location>
        <begin position="512"/>
        <end position="615"/>
    </location>
</feature>
<feature type="region of interest" description="Disordered" evidence="1">
    <location>
        <begin position="1"/>
        <end position="24"/>
    </location>
</feature>
<dbReference type="Proteomes" id="UP000243579">
    <property type="component" value="Unassembled WGS sequence"/>
</dbReference>